<keyword evidence="3" id="KW-0378">Hydrolase</keyword>
<comment type="cofactor">
    <cofactor evidence="1">
        <name>Zn(2+)</name>
        <dbReference type="ChEBI" id="CHEBI:29105"/>
    </cofactor>
</comment>
<reference evidence="6" key="1">
    <citation type="journal article" date="2019" name="Int. J. Syst. Evol. Microbiol.">
        <title>The Global Catalogue of Microorganisms (GCM) 10K type strain sequencing project: providing services to taxonomists for standard genome sequencing and annotation.</title>
        <authorList>
            <consortium name="The Broad Institute Genomics Platform"/>
            <consortium name="The Broad Institute Genome Sequencing Center for Infectious Disease"/>
            <person name="Wu L."/>
            <person name="Ma J."/>
        </authorList>
    </citation>
    <scope>NUCLEOTIDE SEQUENCE [LARGE SCALE GENOMIC DNA]</scope>
    <source>
        <strain evidence="6">JCM 17304</strain>
    </source>
</reference>
<gene>
    <name evidence="5" type="ORF">GCM10022414_11220</name>
</gene>
<dbReference type="NCBIfam" id="TIGR02421">
    <property type="entry name" value="QEGLA"/>
    <property type="match status" value="1"/>
</dbReference>
<dbReference type="EMBL" id="BAABDM010000001">
    <property type="protein sequence ID" value="GAA4089879.1"/>
    <property type="molecule type" value="Genomic_DNA"/>
</dbReference>
<protein>
    <submittedName>
        <fullName evidence="5">Flavohemoglobin expression-modulating QEGLA motif protein</fullName>
    </submittedName>
</protein>
<sequence length="444" mass="49861">MPSQNLSTVDRQYCESLKRLSESLITIQKPILILDAIKWPQSIETQFFADKASKLPAVDRDYYARNTLNFDPESKIAELKALRSQVHKQLGKSDPLGKILGETIEQYLIVIDLVQNRGTPRFLEASRELYGSARDHLRGDNMTLIEMGQRLCHIFSLPAAKHLAAAYPKDLSAEDAVRQLEQRLAPYFADSIFSVKETDGIVSDAAAGGDCIKVNTHSSFSTLDLQVLEVHEGWVHVGTTLNGRNQPWATWLSVGSPRITALQEGLAVLIETLTFSSFPARARRISDRVVAIDMAENGADFLEVYRHFLNQGLSQHDSYKIAQRVFRGGMVEGGSCFTKDLSYVKGFVETVNFIRSAILSDKPEMLPMLFVGKVALDDVPVLHHYQQAGFIEAPRYLPPMFRDLNGLYVWFGFSSGMSLLDLARIQEHFKSLFEQTIDVHAHLK</sequence>
<keyword evidence="4" id="KW-0482">Metalloprotease</keyword>
<dbReference type="PANTHER" id="PTHR31817">
    <property type="match status" value="1"/>
</dbReference>
<evidence type="ECO:0000313" key="5">
    <source>
        <dbReference type="EMBL" id="GAA4089879.1"/>
    </source>
</evidence>
<evidence type="ECO:0000256" key="2">
    <source>
        <dbReference type="ARBA" id="ARBA00022670"/>
    </source>
</evidence>
<keyword evidence="6" id="KW-1185">Reference proteome</keyword>
<dbReference type="PANTHER" id="PTHR31817:SF0">
    <property type="entry name" value="CHROMOSOME UNDETERMINED SCAFFOLD_67, WHOLE GENOME SHOTGUN SEQUENCE"/>
    <property type="match status" value="1"/>
</dbReference>
<accession>A0ABP7WIV8</accession>
<comment type="caution">
    <text evidence="5">The sequence shown here is derived from an EMBL/GenBank/DDBJ whole genome shotgun (WGS) entry which is preliminary data.</text>
</comment>
<dbReference type="RefSeq" id="WP_344933268.1">
    <property type="nucleotide sequence ID" value="NZ_BAABDM010000001.1"/>
</dbReference>
<dbReference type="SMART" id="SM01154">
    <property type="entry name" value="DUF1704"/>
    <property type="match status" value="1"/>
</dbReference>
<evidence type="ECO:0000313" key="6">
    <source>
        <dbReference type="Proteomes" id="UP001500392"/>
    </source>
</evidence>
<name>A0ABP7WIV8_9GAMM</name>
<evidence type="ECO:0000256" key="4">
    <source>
        <dbReference type="ARBA" id="ARBA00023049"/>
    </source>
</evidence>
<evidence type="ECO:0000256" key="3">
    <source>
        <dbReference type="ARBA" id="ARBA00022801"/>
    </source>
</evidence>
<evidence type="ECO:0000256" key="1">
    <source>
        <dbReference type="ARBA" id="ARBA00001947"/>
    </source>
</evidence>
<dbReference type="InterPro" id="IPR012656">
    <property type="entry name" value="CHP02421_QEGLA"/>
</dbReference>
<dbReference type="Proteomes" id="UP001500392">
    <property type="component" value="Unassembled WGS sequence"/>
</dbReference>
<dbReference type="Pfam" id="PF08014">
    <property type="entry name" value="MATCAP"/>
    <property type="match status" value="1"/>
</dbReference>
<keyword evidence="2" id="KW-0645">Protease</keyword>
<organism evidence="5 6">
    <name type="scientific">Zhongshania borealis</name>
    <dbReference type="NCBI Taxonomy" id="889488"/>
    <lineage>
        <taxon>Bacteria</taxon>
        <taxon>Pseudomonadati</taxon>
        <taxon>Pseudomonadota</taxon>
        <taxon>Gammaproteobacteria</taxon>
        <taxon>Cellvibrionales</taxon>
        <taxon>Spongiibacteraceae</taxon>
        <taxon>Zhongshania</taxon>
    </lineage>
</organism>
<dbReference type="InterPro" id="IPR012548">
    <property type="entry name" value="MATCAP"/>
</dbReference>
<proteinExistence type="predicted"/>